<proteinExistence type="predicted"/>
<dbReference type="RefSeq" id="WP_192555788.1">
    <property type="nucleotide sequence ID" value="NZ_JACZZA010000006.1"/>
</dbReference>
<dbReference type="Proteomes" id="UP000651010">
    <property type="component" value="Unassembled WGS sequence"/>
</dbReference>
<dbReference type="EMBL" id="JACZZA010000006">
    <property type="protein sequence ID" value="MBE1160927.1"/>
    <property type="molecule type" value="Genomic_DNA"/>
</dbReference>
<dbReference type="Gene3D" id="1.10.101.10">
    <property type="entry name" value="PGBD-like superfamily/PGBD"/>
    <property type="match status" value="1"/>
</dbReference>
<dbReference type="Pfam" id="PF01471">
    <property type="entry name" value="PG_binding_1"/>
    <property type="match status" value="1"/>
</dbReference>
<evidence type="ECO:0000313" key="2">
    <source>
        <dbReference type="EMBL" id="MBE1160927.1"/>
    </source>
</evidence>
<sequence>MRVNQLKSCLLALGVSTVLTLTGCADMQVGGGKNPVGGSAGGATSTGAAKTLEHCDHPLGTMAVEENTGDPWYAVLTGQYHLPSTVPLIRLMVQQSNCFVVVDRGQAMNSMMGERNLAASGQLRGTSNMGGGQMVAADYVMTPSIQFSQNTGGGGAALAGVGGGYGAIIGAIAGSMKSSEASTTMMLTDTRSGVQVAASQGSAKNIDFGMGGLLGQFGSGGGALGAYSQTPEGKVIAAAFLDSFNQMVKSVREYAPQRVAGGLGAGGQLGVDGASNPNAAGAASSYSLSDAQRKLTDLGLYTSKVDGLPGPGTSRALSTFQKANGLPVTGQLDAATASALQAR</sequence>
<dbReference type="InterPro" id="IPR036366">
    <property type="entry name" value="PGBDSf"/>
</dbReference>
<keyword evidence="3" id="KW-1185">Reference proteome</keyword>
<dbReference type="InterPro" id="IPR036365">
    <property type="entry name" value="PGBD-like_sf"/>
</dbReference>
<name>A0ABR9GA52_9GAMM</name>
<dbReference type="InterPro" id="IPR002477">
    <property type="entry name" value="Peptidoglycan-bd-like"/>
</dbReference>
<dbReference type="InterPro" id="IPR005534">
    <property type="entry name" value="Curli_assmbl/transp-comp_CsgG"/>
</dbReference>
<accession>A0ABR9GA52</accession>
<evidence type="ECO:0000313" key="3">
    <source>
        <dbReference type="Proteomes" id="UP000651010"/>
    </source>
</evidence>
<gene>
    <name evidence="2" type="ORF">IGX34_11040</name>
</gene>
<evidence type="ECO:0000259" key="1">
    <source>
        <dbReference type="Pfam" id="PF01471"/>
    </source>
</evidence>
<protein>
    <submittedName>
        <fullName evidence="2">Peptidoglycan-binding protein</fullName>
    </submittedName>
</protein>
<feature type="domain" description="Peptidoglycan binding-like" evidence="1">
    <location>
        <begin position="289"/>
        <end position="340"/>
    </location>
</feature>
<dbReference type="PROSITE" id="PS51257">
    <property type="entry name" value="PROKAR_LIPOPROTEIN"/>
    <property type="match status" value="1"/>
</dbReference>
<dbReference type="SUPFAM" id="SSF47090">
    <property type="entry name" value="PGBD-like"/>
    <property type="match status" value="1"/>
</dbReference>
<comment type="caution">
    <text evidence="2">The sequence shown here is derived from an EMBL/GenBank/DDBJ whole genome shotgun (WGS) entry which is preliminary data.</text>
</comment>
<dbReference type="Pfam" id="PF03783">
    <property type="entry name" value="CsgG"/>
    <property type="match status" value="1"/>
</dbReference>
<reference evidence="2 3" key="1">
    <citation type="submission" date="2020-09" db="EMBL/GenBank/DDBJ databases">
        <title>Dyella sp. 7MK23 isolated from forest soil.</title>
        <authorList>
            <person name="Fu J."/>
        </authorList>
    </citation>
    <scope>NUCLEOTIDE SEQUENCE [LARGE SCALE GENOMIC DNA]</scope>
    <source>
        <strain evidence="2 3">7MK23</strain>
    </source>
</reference>
<organism evidence="2 3">
    <name type="scientific">Dyella acidiphila</name>
    <dbReference type="NCBI Taxonomy" id="2775866"/>
    <lineage>
        <taxon>Bacteria</taxon>
        <taxon>Pseudomonadati</taxon>
        <taxon>Pseudomonadota</taxon>
        <taxon>Gammaproteobacteria</taxon>
        <taxon>Lysobacterales</taxon>
        <taxon>Rhodanobacteraceae</taxon>
        <taxon>Dyella</taxon>
    </lineage>
</organism>